<dbReference type="Proteomes" id="UP000515806">
    <property type="component" value="Chromosome"/>
</dbReference>
<keyword evidence="3" id="KW-1185">Reference proteome</keyword>
<sequence>MKNTTRLFALLDIISIALLAKQFWQILTHLNEIPDQVLSQAKVILLLPLFVSLFISAIGLILFKKIGFITYYIQFPFRLVVWVFSIGFITYLPEILNLGDRWFDILFRICFIAEFFRLYFTIKIHRELPDSYRV</sequence>
<feature type="transmembrane region" description="Helical" evidence="1">
    <location>
        <begin position="7"/>
        <end position="24"/>
    </location>
</feature>
<dbReference type="KEGG" id="proe:H9L23_23910"/>
<keyword evidence="1" id="KW-0472">Membrane</keyword>
<protein>
    <submittedName>
        <fullName evidence="2">Uncharacterized protein</fullName>
    </submittedName>
</protein>
<accession>A0A7G9QFH6</accession>
<reference evidence="2 3" key="1">
    <citation type="submission" date="2020-08" db="EMBL/GenBank/DDBJ databases">
        <title>Genome sequence of Pedobacter roseus KACC 11594T.</title>
        <authorList>
            <person name="Hyun D.-W."/>
            <person name="Bae J.-W."/>
        </authorList>
    </citation>
    <scope>NUCLEOTIDE SEQUENCE [LARGE SCALE GENOMIC DNA]</scope>
    <source>
        <strain evidence="2 3">KACC 11594</strain>
    </source>
</reference>
<keyword evidence="1" id="KW-0812">Transmembrane</keyword>
<evidence type="ECO:0000313" key="2">
    <source>
        <dbReference type="EMBL" id="QNN42101.1"/>
    </source>
</evidence>
<feature type="transmembrane region" description="Helical" evidence="1">
    <location>
        <begin position="105"/>
        <end position="122"/>
    </location>
</feature>
<feature type="transmembrane region" description="Helical" evidence="1">
    <location>
        <begin position="75"/>
        <end position="93"/>
    </location>
</feature>
<gene>
    <name evidence="2" type="ORF">H9L23_23910</name>
</gene>
<name>A0A7G9QFH6_9SPHI</name>
<evidence type="ECO:0000256" key="1">
    <source>
        <dbReference type="SAM" id="Phobius"/>
    </source>
</evidence>
<organism evidence="2 3">
    <name type="scientific">Pedobacter roseus</name>
    <dbReference type="NCBI Taxonomy" id="336820"/>
    <lineage>
        <taxon>Bacteria</taxon>
        <taxon>Pseudomonadati</taxon>
        <taxon>Bacteroidota</taxon>
        <taxon>Sphingobacteriia</taxon>
        <taxon>Sphingobacteriales</taxon>
        <taxon>Sphingobacteriaceae</taxon>
        <taxon>Pedobacter</taxon>
    </lineage>
</organism>
<keyword evidence="1" id="KW-1133">Transmembrane helix</keyword>
<dbReference type="EMBL" id="CP060723">
    <property type="protein sequence ID" value="QNN42101.1"/>
    <property type="molecule type" value="Genomic_DNA"/>
</dbReference>
<dbReference type="AlphaFoldDB" id="A0A7G9QFH6"/>
<dbReference type="RefSeq" id="WP_187592657.1">
    <property type="nucleotide sequence ID" value="NZ_CP060723.1"/>
</dbReference>
<evidence type="ECO:0000313" key="3">
    <source>
        <dbReference type="Proteomes" id="UP000515806"/>
    </source>
</evidence>
<proteinExistence type="predicted"/>
<feature type="transmembrane region" description="Helical" evidence="1">
    <location>
        <begin position="44"/>
        <end position="63"/>
    </location>
</feature>